<sequence length="180" mass="20706">MATTQVKADNSDTIYTVKHAIDLRRRMDPPLSEHHIGNYLYVPVVAEPHIDDEDNYRCGVINQMRRTVKSVDSEYAKKLANEADEHLKLMKEVVEMQGKKKVVTLIFTSWCRLPVHEIDFGWGKPEWLGTPSWPYQNLFVLCDTKEKGGIEIFAHMVKEEMAKLEKDDELAAFASPLCQI</sequence>
<comment type="similarity">
    <text evidence="1">Belongs to the plant acyltransferase family.</text>
</comment>
<dbReference type="GO" id="GO:0016746">
    <property type="term" value="F:acyltransferase activity"/>
    <property type="evidence" value="ECO:0007669"/>
    <property type="project" value="UniProtKB-KW"/>
</dbReference>
<dbReference type="Pfam" id="PF02458">
    <property type="entry name" value="Transferase"/>
    <property type="match status" value="1"/>
</dbReference>
<dbReference type="InterPro" id="IPR023213">
    <property type="entry name" value="CAT-like_dom_sf"/>
</dbReference>
<evidence type="ECO:0000256" key="2">
    <source>
        <dbReference type="ARBA" id="ARBA00022679"/>
    </source>
</evidence>
<accession>A0AAV8UFE3</accession>
<proteinExistence type="inferred from homology"/>
<evidence type="ECO:0000313" key="5">
    <source>
        <dbReference type="Proteomes" id="UP001159364"/>
    </source>
</evidence>
<organism evidence="4 5">
    <name type="scientific">Erythroxylum novogranatense</name>
    <dbReference type="NCBI Taxonomy" id="1862640"/>
    <lineage>
        <taxon>Eukaryota</taxon>
        <taxon>Viridiplantae</taxon>
        <taxon>Streptophyta</taxon>
        <taxon>Embryophyta</taxon>
        <taxon>Tracheophyta</taxon>
        <taxon>Spermatophyta</taxon>
        <taxon>Magnoliopsida</taxon>
        <taxon>eudicotyledons</taxon>
        <taxon>Gunneridae</taxon>
        <taxon>Pentapetalae</taxon>
        <taxon>rosids</taxon>
        <taxon>fabids</taxon>
        <taxon>Malpighiales</taxon>
        <taxon>Erythroxylaceae</taxon>
        <taxon>Erythroxylum</taxon>
    </lineage>
</organism>
<name>A0AAV8UFE3_9ROSI</name>
<dbReference type="EMBL" id="JAIWQS010000008">
    <property type="protein sequence ID" value="KAJ8899798.1"/>
    <property type="molecule type" value="Genomic_DNA"/>
</dbReference>
<keyword evidence="5" id="KW-1185">Reference proteome</keyword>
<protein>
    <submittedName>
        <fullName evidence="4">Uncharacterized protein</fullName>
    </submittedName>
</protein>
<dbReference type="Gene3D" id="3.30.559.10">
    <property type="entry name" value="Chloramphenicol acetyltransferase-like domain"/>
    <property type="match status" value="1"/>
</dbReference>
<evidence type="ECO:0000256" key="3">
    <source>
        <dbReference type="ARBA" id="ARBA00023315"/>
    </source>
</evidence>
<keyword evidence="3" id="KW-0012">Acyltransferase</keyword>
<keyword evidence="2" id="KW-0808">Transferase</keyword>
<dbReference type="AlphaFoldDB" id="A0AAV8UFE3"/>
<dbReference type="Proteomes" id="UP001159364">
    <property type="component" value="Linkage Group LG08"/>
</dbReference>
<evidence type="ECO:0000313" key="4">
    <source>
        <dbReference type="EMBL" id="KAJ8899798.1"/>
    </source>
</evidence>
<reference evidence="4 5" key="1">
    <citation type="submission" date="2021-09" db="EMBL/GenBank/DDBJ databases">
        <title>Genomic insights and catalytic innovation underlie evolution of tropane alkaloids biosynthesis.</title>
        <authorList>
            <person name="Wang Y.-J."/>
            <person name="Tian T."/>
            <person name="Huang J.-P."/>
            <person name="Huang S.-X."/>
        </authorList>
    </citation>
    <scope>NUCLEOTIDE SEQUENCE [LARGE SCALE GENOMIC DNA]</scope>
    <source>
        <strain evidence="4">KIB-2018</strain>
        <tissue evidence="4">Leaf</tissue>
    </source>
</reference>
<evidence type="ECO:0000256" key="1">
    <source>
        <dbReference type="ARBA" id="ARBA00009861"/>
    </source>
</evidence>
<dbReference type="PANTHER" id="PTHR31623:SF17">
    <property type="entry name" value="F21J9.9"/>
    <property type="match status" value="1"/>
</dbReference>
<dbReference type="PANTHER" id="PTHR31623">
    <property type="entry name" value="F21J9.9"/>
    <property type="match status" value="1"/>
</dbReference>
<comment type="caution">
    <text evidence="4">The sequence shown here is derived from an EMBL/GenBank/DDBJ whole genome shotgun (WGS) entry which is preliminary data.</text>
</comment>
<gene>
    <name evidence="4" type="ORF">K2173_019498</name>
</gene>